<dbReference type="AlphaFoldDB" id="A0A1Z5JL90"/>
<proteinExistence type="predicted"/>
<dbReference type="InParanoid" id="A0A1Z5JL90"/>
<comment type="caution">
    <text evidence="3">The sequence shown here is derived from an EMBL/GenBank/DDBJ whole genome shotgun (WGS) entry which is preliminary data.</text>
</comment>
<dbReference type="EMBL" id="BDSP01000082">
    <property type="protein sequence ID" value="GAX14749.1"/>
    <property type="molecule type" value="Genomic_DNA"/>
</dbReference>
<sequence>MKTTLSPSFDWIVGLMMAHVLIGMAQGQNTATREGYALNCGNERVEMFSAFNINLGGAPATYAVSTTGTIALPDDALDRPVCGGVTPGGKGYWFRVSNETQGEVDLLFCTLTETPLTIIPTVYQAPPEHAVEETNCEDMTCIAIGTKDPPQSETIQSEGDLCPNATNVGGVHFAATKDQIYYVHVDVTTDLAELEGFEAISHVTESSSGGRLYTASRVSWWLTTNMATLLLISWMQC</sequence>
<dbReference type="Proteomes" id="UP000198406">
    <property type="component" value="Unassembled WGS sequence"/>
</dbReference>
<gene>
    <name evidence="3" type="ORF">FisN_11Hh294</name>
</gene>
<reference evidence="3 4" key="1">
    <citation type="journal article" date="2015" name="Plant Cell">
        <title>Oil accumulation by the oleaginous diatom Fistulifera solaris as revealed by the genome and transcriptome.</title>
        <authorList>
            <person name="Tanaka T."/>
            <person name="Maeda Y."/>
            <person name="Veluchamy A."/>
            <person name="Tanaka M."/>
            <person name="Abida H."/>
            <person name="Marechal E."/>
            <person name="Bowler C."/>
            <person name="Muto M."/>
            <person name="Sunaga Y."/>
            <person name="Tanaka M."/>
            <person name="Yoshino T."/>
            <person name="Taniguchi T."/>
            <person name="Fukuda Y."/>
            <person name="Nemoto M."/>
            <person name="Matsumoto M."/>
            <person name="Wong P.S."/>
            <person name="Aburatani S."/>
            <person name="Fujibuchi W."/>
        </authorList>
    </citation>
    <scope>NUCLEOTIDE SEQUENCE [LARGE SCALE GENOMIC DNA]</scope>
    <source>
        <strain evidence="3 4">JPCC DA0580</strain>
    </source>
</reference>
<evidence type="ECO:0000256" key="1">
    <source>
        <dbReference type="SAM" id="SignalP"/>
    </source>
</evidence>
<evidence type="ECO:0000313" key="3">
    <source>
        <dbReference type="EMBL" id="GAX14749.1"/>
    </source>
</evidence>
<name>A0A1Z5JL90_FISSO</name>
<feature type="domain" description="Spondin" evidence="2">
    <location>
        <begin position="1"/>
        <end position="76"/>
    </location>
</feature>
<keyword evidence="1" id="KW-0732">Signal</keyword>
<dbReference type="InterPro" id="IPR009465">
    <property type="entry name" value="Spondin_N"/>
</dbReference>
<keyword evidence="4" id="KW-1185">Reference proteome</keyword>
<evidence type="ECO:0000313" key="4">
    <source>
        <dbReference type="Proteomes" id="UP000198406"/>
    </source>
</evidence>
<dbReference type="PROSITE" id="PS51020">
    <property type="entry name" value="SPONDIN"/>
    <property type="match status" value="1"/>
</dbReference>
<feature type="signal peptide" evidence="1">
    <location>
        <begin position="1"/>
        <end position="27"/>
    </location>
</feature>
<feature type="chain" id="PRO_5012893601" description="Spondin domain-containing protein" evidence="1">
    <location>
        <begin position="28"/>
        <end position="237"/>
    </location>
</feature>
<protein>
    <recommendedName>
        <fullName evidence="2">Spondin domain-containing protein</fullName>
    </recommendedName>
</protein>
<accession>A0A1Z5JL90</accession>
<organism evidence="3 4">
    <name type="scientific">Fistulifera solaris</name>
    <name type="common">Oleaginous diatom</name>
    <dbReference type="NCBI Taxonomy" id="1519565"/>
    <lineage>
        <taxon>Eukaryota</taxon>
        <taxon>Sar</taxon>
        <taxon>Stramenopiles</taxon>
        <taxon>Ochrophyta</taxon>
        <taxon>Bacillariophyta</taxon>
        <taxon>Bacillariophyceae</taxon>
        <taxon>Bacillariophycidae</taxon>
        <taxon>Naviculales</taxon>
        <taxon>Naviculaceae</taxon>
        <taxon>Fistulifera</taxon>
    </lineage>
</organism>
<evidence type="ECO:0000259" key="2">
    <source>
        <dbReference type="PROSITE" id="PS51020"/>
    </source>
</evidence>